<dbReference type="Pfam" id="PF03067">
    <property type="entry name" value="LPMO_10"/>
    <property type="match status" value="1"/>
</dbReference>
<keyword evidence="6" id="KW-0503">Monooxygenase</keyword>
<feature type="transmembrane region" description="Helical" evidence="3">
    <location>
        <begin position="251"/>
        <end position="271"/>
    </location>
</feature>
<dbReference type="CDD" id="cd21177">
    <property type="entry name" value="LPMO_AA10"/>
    <property type="match status" value="1"/>
</dbReference>
<dbReference type="EMBL" id="JANYMP010000016">
    <property type="protein sequence ID" value="MCS7481051.1"/>
    <property type="molecule type" value="Genomic_DNA"/>
</dbReference>
<organism evidence="6 7">
    <name type="scientific">Umezawaea endophytica</name>
    <dbReference type="NCBI Taxonomy" id="1654476"/>
    <lineage>
        <taxon>Bacteria</taxon>
        <taxon>Bacillati</taxon>
        <taxon>Actinomycetota</taxon>
        <taxon>Actinomycetes</taxon>
        <taxon>Pseudonocardiales</taxon>
        <taxon>Pseudonocardiaceae</taxon>
        <taxon>Umezawaea</taxon>
    </lineage>
</organism>
<feature type="signal peptide" evidence="4">
    <location>
        <begin position="1"/>
        <end position="20"/>
    </location>
</feature>
<evidence type="ECO:0000256" key="1">
    <source>
        <dbReference type="ARBA" id="ARBA00022729"/>
    </source>
</evidence>
<dbReference type="Proteomes" id="UP001141259">
    <property type="component" value="Unassembled WGS sequence"/>
</dbReference>
<evidence type="ECO:0000313" key="7">
    <source>
        <dbReference type="Proteomes" id="UP001141259"/>
    </source>
</evidence>
<protein>
    <submittedName>
        <fullName evidence="6">Lytic polysaccharide monooxygenase</fullName>
    </submittedName>
</protein>
<dbReference type="PANTHER" id="PTHR34823">
    <property type="entry name" value="GLCNAC-BINDING PROTEIN A"/>
    <property type="match status" value="1"/>
</dbReference>
<evidence type="ECO:0000256" key="3">
    <source>
        <dbReference type="SAM" id="Phobius"/>
    </source>
</evidence>
<comment type="caution">
    <text evidence="6">The sequence shown here is derived from an EMBL/GenBank/DDBJ whole genome shotgun (WGS) entry which is preliminary data.</text>
</comment>
<dbReference type="PANTHER" id="PTHR34823:SF1">
    <property type="entry name" value="CHITIN-BINDING TYPE-4 DOMAIN-CONTAINING PROTEIN"/>
    <property type="match status" value="1"/>
</dbReference>
<keyword evidence="3" id="KW-0812">Transmembrane</keyword>
<accession>A0A9X3AHI1</accession>
<sequence length="275" mass="28695">MLVSAVAVLFTVLAVGTAAAHGSVVSPVSRAAACGADGAQPPPVACKAALSASGPKASAEWDNIRIANVRGRDRQVVPDGKLCSAGLREYAGLDLARADWPTSTLDVSAPARITYRATIPHKGTFRLYLSKDGYRPEAALRWADVEEQPFLTVTDPPLVKDSYVLNGKLPEGKTGRRVIYTIWQNSDTPDTYYSCSDVTLVAKAAAGTQPAAEAAADPGTPRPGAPNPDAAQAAGTPEVDRLASIASNNKVLIPAGVVVVGVLLVAAALFWRRRA</sequence>
<keyword evidence="3" id="KW-1133">Transmembrane helix</keyword>
<evidence type="ECO:0000256" key="2">
    <source>
        <dbReference type="SAM" id="MobiDB-lite"/>
    </source>
</evidence>
<feature type="chain" id="PRO_5040912571" evidence="4">
    <location>
        <begin position="21"/>
        <end position="275"/>
    </location>
</feature>
<keyword evidence="1 4" id="KW-0732">Signal</keyword>
<dbReference type="Gene3D" id="2.70.50.50">
    <property type="entry name" value="chitin-binding protein cbp21"/>
    <property type="match status" value="1"/>
</dbReference>
<keyword evidence="7" id="KW-1185">Reference proteome</keyword>
<dbReference type="GO" id="GO:0004497">
    <property type="term" value="F:monooxygenase activity"/>
    <property type="evidence" value="ECO:0007669"/>
    <property type="project" value="UniProtKB-KW"/>
</dbReference>
<dbReference type="AlphaFoldDB" id="A0A9X3AHI1"/>
<evidence type="ECO:0000259" key="5">
    <source>
        <dbReference type="Pfam" id="PF03067"/>
    </source>
</evidence>
<proteinExistence type="predicted"/>
<gene>
    <name evidence="6" type="ORF">NZH93_29710</name>
</gene>
<evidence type="ECO:0000256" key="4">
    <source>
        <dbReference type="SAM" id="SignalP"/>
    </source>
</evidence>
<dbReference type="RefSeq" id="WP_259626541.1">
    <property type="nucleotide sequence ID" value="NZ_JANYMP010000016.1"/>
</dbReference>
<keyword evidence="3" id="KW-0472">Membrane</keyword>
<evidence type="ECO:0000313" key="6">
    <source>
        <dbReference type="EMBL" id="MCS7481051.1"/>
    </source>
</evidence>
<dbReference type="InterPro" id="IPR004302">
    <property type="entry name" value="Cellulose/chitin-bd_N"/>
</dbReference>
<keyword evidence="6" id="KW-0560">Oxidoreductase</keyword>
<feature type="domain" description="Chitin-binding type-4" evidence="5">
    <location>
        <begin position="21"/>
        <end position="198"/>
    </location>
</feature>
<dbReference type="SUPFAM" id="SSF81296">
    <property type="entry name" value="E set domains"/>
    <property type="match status" value="1"/>
</dbReference>
<dbReference type="InterPro" id="IPR051024">
    <property type="entry name" value="GlcNAc_Chitin_IntDeg"/>
</dbReference>
<reference evidence="6" key="1">
    <citation type="submission" date="2022-08" db="EMBL/GenBank/DDBJ databases">
        <authorList>
            <person name="Tistechok S."/>
            <person name="Samborskyy M."/>
            <person name="Roman I."/>
        </authorList>
    </citation>
    <scope>NUCLEOTIDE SEQUENCE</scope>
    <source>
        <strain evidence="6">DSM 103496</strain>
    </source>
</reference>
<name>A0A9X3AHI1_9PSEU</name>
<dbReference type="InterPro" id="IPR014756">
    <property type="entry name" value="Ig_E-set"/>
</dbReference>
<feature type="region of interest" description="Disordered" evidence="2">
    <location>
        <begin position="211"/>
        <end position="236"/>
    </location>
</feature>